<dbReference type="Gene3D" id="3.40.630.10">
    <property type="entry name" value="Zn peptidases"/>
    <property type="match status" value="1"/>
</dbReference>
<dbReference type="SUPFAM" id="SSF53187">
    <property type="entry name" value="Zn-dependent exopeptidases"/>
    <property type="match status" value="1"/>
</dbReference>
<dbReference type="EMBL" id="JACRTE010000021">
    <property type="protein sequence ID" value="MBC8597314.1"/>
    <property type="molecule type" value="Genomic_DNA"/>
</dbReference>
<keyword evidence="1" id="KW-0677">Repeat</keyword>
<evidence type="ECO:0000313" key="3">
    <source>
        <dbReference type="EMBL" id="MBC8597314.1"/>
    </source>
</evidence>
<dbReference type="InterPro" id="IPR001119">
    <property type="entry name" value="SLH_dom"/>
</dbReference>
<organism evidence="3 4">
    <name type="scientific">Qingrenia yutianensis</name>
    <dbReference type="NCBI Taxonomy" id="2763676"/>
    <lineage>
        <taxon>Bacteria</taxon>
        <taxon>Bacillati</taxon>
        <taxon>Bacillota</taxon>
        <taxon>Clostridia</taxon>
        <taxon>Eubacteriales</taxon>
        <taxon>Oscillospiraceae</taxon>
        <taxon>Qingrenia</taxon>
    </lineage>
</organism>
<protein>
    <submittedName>
        <fullName evidence="3">M28 family peptidase</fullName>
    </submittedName>
</protein>
<dbReference type="InterPro" id="IPR045175">
    <property type="entry name" value="M28_fam"/>
</dbReference>
<feature type="domain" description="SLH" evidence="2">
    <location>
        <begin position="716"/>
        <end position="772"/>
    </location>
</feature>
<accession>A0A926ITE5</accession>
<dbReference type="PANTHER" id="PTHR12147">
    <property type="entry name" value="METALLOPEPTIDASE M28 FAMILY MEMBER"/>
    <property type="match status" value="1"/>
</dbReference>
<comment type="caution">
    <text evidence="3">The sequence shown here is derived from an EMBL/GenBank/DDBJ whole genome shotgun (WGS) entry which is preliminary data.</text>
</comment>
<name>A0A926ITE5_9FIRM</name>
<dbReference type="Proteomes" id="UP000647416">
    <property type="component" value="Unassembled WGS sequence"/>
</dbReference>
<evidence type="ECO:0000313" key="4">
    <source>
        <dbReference type="Proteomes" id="UP000647416"/>
    </source>
</evidence>
<feature type="domain" description="SLH" evidence="2">
    <location>
        <begin position="651"/>
        <end position="714"/>
    </location>
</feature>
<dbReference type="Pfam" id="PF00395">
    <property type="entry name" value="SLH"/>
    <property type="match status" value="1"/>
</dbReference>
<dbReference type="AlphaFoldDB" id="A0A926ITE5"/>
<sequence length="772" mass="86606">MKKFTSALIILMLLFTSTNYMILAEENIIDVSSMMTTIETLSANPRGYENKEIELARQFIIDKFNDYGLEVTTQEFETNLTDWNGNKFVAVNIIGTLKSNTEVKTDDILIIGAHYDGINNIPAANDNASGISVMLELIRLLHDIPTDTEIRFVAFDAEEMGLIGSEYYASHLGDDINRTIGMLNIDMIGSTKAGSVSIFSSNGNENYLSDILKKNKKYTNIAVSRDFGRSDHMSFYPKQIPDLNFAHKPIQNEYHCENDIIENINPNMLAYVANAVQIIALEIMSESTPSYISIAKPIPDNTVYTIENNIRIPFGWLTEFEKTTGIKLSQIPSADTNAVYQAKVKMFGMPEILTLTASSGIGVIGGVEHFSVNMQQVGITFEKLNEVLTNLFGSPSQNEIQETDTVIYDWHNIFGNTYSIILNKSNNTYSFHIVWYRGAPDAEGYTINGGELVRMEQAVGSVSVHITEKDGEIIHEEHKNLPSNTLPITDNAKRAWAKIKPYLSDDEINTIVFLCISTDGIGGGQPISIEKHIFDEEEFENKIKSIKDKEYYMDYSPTGTYLYLDDIDLLNSQGNCFVESNLSKNLSIARATARGKGCTDIPSEWAVNDVVNAIKADILPSELQSNYQTNITREQFCDLAFALLEKISGLKWHTAQDMLFEDTNNMSVGTLYKQGIINGKAKGIFAPHDFITREEAATILDRICEYVDISGNDVYDFRFHDDEAISEWAKSGVYHMQFIGIMNGVGDDLFAPQDTYTVEQAILTMVRIYDYH</sequence>
<dbReference type="GO" id="GO:0008235">
    <property type="term" value="F:metalloexopeptidase activity"/>
    <property type="evidence" value="ECO:0007669"/>
    <property type="project" value="InterPro"/>
</dbReference>
<keyword evidence="4" id="KW-1185">Reference proteome</keyword>
<gene>
    <name evidence="3" type="ORF">H8706_10630</name>
</gene>
<dbReference type="PANTHER" id="PTHR12147:SF26">
    <property type="entry name" value="PEPTIDASE M28 DOMAIN-CONTAINING PROTEIN"/>
    <property type="match status" value="1"/>
</dbReference>
<dbReference type="PROSITE" id="PS51272">
    <property type="entry name" value="SLH"/>
    <property type="match status" value="2"/>
</dbReference>
<reference evidence="3" key="1">
    <citation type="submission" date="2020-08" db="EMBL/GenBank/DDBJ databases">
        <title>Genome public.</title>
        <authorList>
            <person name="Liu C."/>
            <person name="Sun Q."/>
        </authorList>
    </citation>
    <scope>NUCLEOTIDE SEQUENCE</scope>
    <source>
        <strain evidence="3">NSJ-50</strain>
    </source>
</reference>
<dbReference type="InterPro" id="IPR007484">
    <property type="entry name" value="Peptidase_M28"/>
</dbReference>
<dbReference type="GO" id="GO:0006508">
    <property type="term" value="P:proteolysis"/>
    <property type="evidence" value="ECO:0007669"/>
    <property type="project" value="InterPro"/>
</dbReference>
<evidence type="ECO:0000256" key="1">
    <source>
        <dbReference type="ARBA" id="ARBA00022737"/>
    </source>
</evidence>
<dbReference type="Pfam" id="PF04389">
    <property type="entry name" value="Peptidase_M28"/>
    <property type="match status" value="1"/>
</dbReference>
<evidence type="ECO:0000259" key="2">
    <source>
        <dbReference type="PROSITE" id="PS51272"/>
    </source>
</evidence>
<dbReference type="RefSeq" id="WP_262432624.1">
    <property type="nucleotide sequence ID" value="NZ_JACRTE010000021.1"/>
</dbReference>
<proteinExistence type="predicted"/>